<evidence type="ECO:0000256" key="1">
    <source>
        <dbReference type="SAM" id="Phobius"/>
    </source>
</evidence>
<name>A0A838CU28_9BACI</name>
<keyword evidence="1" id="KW-0812">Transmembrane</keyword>
<accession>A0A838CU28</accession>
<dbReference type="AlphaFoldDB" id="A0A838CU28"/>
<evidence type="ECO:0000313" key="3">
    <source>
        <dbReference type="Proteomes" id="UP000571017"/>
    </source>
</evidence>
<dbReference type="Proteomes" id="UP000571017">
    <property type="component" value="Unassembled WGS sequence"/>
</dbReference>
<dbReference type="RefSeq" id="WP_181472464.1">
    <property type="nucleotide sequence ID" value="NZ_JACEFG010000002.1"/>
</dbReference>
<dbReference type="Gene3D" id="3.20.20.370">
    <property type="entry name" value="Glycoside hydrolase/deacetylase"/>
    <property type="match status" value="1"/>
</dbReference>
<organism evidence="2 3">
    <name type="scientific">Halobacillus locisalis</name>
    <dbReference type="NCBI Taxonomy" id="220753"/>
    <lineage>
        <taxon>Bacteria</taxon>
        <taxon>Bacillati</taxon>
        <taxon>Bacillota</taxon>
        <taxon>Bacilli</taxon>
        <taxon>Bacillales</taxon>
        <taxon>Bacillaceae</taxon>
        <taxon>Halobacillus</taxon>
    </lineage>
</organism>
<gene>
    <name evidence="2" type="ORF">H0266_11170</name>
</gene>
<sequence length="533" mass="60527">MRRLNQSNYRRLLIGIVIVISLFTSSHISALQSSTSEPLNLTVVFSSERQVLSEQQKRLDMLLSHFSSSITFTNVHKLKAKELSNTTHLIYFGEIRETLPNSFIKEFEAFNKTKMVIGHNHDQLPGFQFVKANGIANMTKLSIPSQSDAIELSGPEQLFDIRKSTYIRSWLTASNESNEFPVLIENNSQFYYADVHISLNDSILLGEVLHDIFKIPHNQVHPATLLLEDVNPMLDPSLLEECGEVLTKKEIPFMISVTPVYKNPSTGEMYHLSDSPDLVTVLQDLQTKGAAIILHGYTDQSGNGISGDGFEFGNTHQPSQMDARIERGVNELRRYGLEPIAFETPHYSISQNGYQAVAKHFSLYIGQLQLTDENWRIMSESPFITTPTFIEGMTLIPETLRYMEDDYDFSVSINQLNTRARNLTLARDSVMSAIYHPYLGVKGLEEMINEVESIQQIQWMNLQKLNPPTPLLNGHLKNPVKNNSEFFPISYFLLLSTKWSSLLIGLILGACMILSSYIISWKIRRSEKQSSFF</sequence>
<comment type="caution">
    <text evidence="2">The sequence shown here is derived from an EMBL/GenBank/DDBJ whole genome shotgun (WGS) entry which is preliminary data.</text>
</comment>
<keyword evidence="3" id="KW-1185">Reference proteome</keyword>
<proteinExistence type="predicted"/>
<reference evidence="2 3" key="1">
    <citation type="journal article" date="2004" name="Extremophiles">
        <title>Halobacillus locisalis sp. nov., a halophilic bacterium isolated from a marine solar saltern of the Yellow Sea in Korea.</title>
        <authorList>
            <person name="Yoon J.H."/>
            <person name="Kang K.H."/>
            <person name="Oh T.K."/>
            <person name="Park Y.H."/>
        </authorList>
    </citation>
    <scope>NUCLEOTIDE SEQUENCE [LARGE SCALE GENOMIC DNA]</scope>
    <source>
        <strain evidence="2 3">KCTC 3788</strain>
    </source>
</reference>
<dbReference type="InterPro" id="IPR018763">
    <property type="entry name" value="DUF2334"/>
</dbReference>
<feature type="transmembrane region" description="Helical" evidence="1">
    <location>
        <begin position="499"/>
        <end position="519"/>
    </location>
</feature>
<dbReference type="EMBL" id="JACEFG010000002">
    <property type="protein sequence ID" value="MBA2175454.1"/>
    <property type="molecule type" value="Genomic_DNA"/>
</dbReference>
<keyword evidence="1" id="KW-1133">Transmembrane helix</keyword>
<protein>
    <submittedName>
        <fullName evidence="2">DUF2334 domain-containing protein</fullName>
    </submittedName>
</protein>
<dbReference type="Pfam" id="PF10096">
    <property type="entry name" value="DUF2334"/>
    <property type="match status" value="1"/>
</dbReference>
<evidence type="ECO:0000313" key="2">
    <source>
        <dbReference type="EMBL" id="MBA2175454.1"/>
    </source>
</evidence>
<keyword evidence="1" id="KW-0472">Membrane</keyword>